<feature type="region of interest" description="Disordered" evidence="1">
    <location>
        <begin position="30"/>
        <end position="98"/>
    </location>
</feature>
<proteinExistence type="predicted"/>
<dbReference type="Proteomes" id="UP000286270">
    <property type="component" value="Unassembled WGS sequence"/>
</dbReference>
<feature type="compositionally biased region" description="Low complexity" evidence="1">
    <location>
        <begin position="68"/>
        <end position="82"/>
    </location>
</feature>
<sequence>MQPQVTCLQDIICTLTDEIRGLCEEVSKQSDYTKRHNKMSYGKKSLSSCTRQEDRKSREEDKMDDDGSGTSSTGSADSSLDLTKVKSENLDNERGPPCTLEFFADMAVNR</sequence>
<gene>
    <name evidence="2" type="ORF">DWW08_12320</name>
</gene>
<dbReference type="EMBL" id="QRZH01000009">
    <property type="protein sequence ID" value="RGV53180.1"/>
    <property type="molecule type" value="Genomic_DNA"/>
</dbReference>
<organism evidence="2 3">
    <name type="scientific">Bacteroides fragilis</name>
    <dbReference type="NCBI Taxonomy" id="817"/>
    <lineage>
        <taxon>Bacteria</taxon>
        <taxon>Pseudomonadati</taxon>
        <taxon>Bacteroidota</taxon>
        <taxon>Bacteroidia</taxon>
        <taxon>Bacteroidales</taxon>
        <taxon>Bacteroidaceae</taxon>
        <taxon>Bacteroides</taxon>
    </lineage>
</organism>
<evidence type="ECO:0000313" key="2">
    <source>
        <dbReference type="EMBL" id="RGV53180.1"/>
    </source>
</evidence>
<accession>A0A412Y6T2</accession>
<feature type="compositionally biased region" description="Basic and acidic residues" evidence="1">
    <location>
        <begin position="51"/>
        <end position="61"/>
    </location>
</feature>
<name>A0A412Y6T2_BACFG</name>
<dbReference type="AlphaFoldDB" id="A0A412Y6T2"/>
<dbReference type="RefSeq" id="WP_122142704.1">
    <property type="nucleotide sequence ID" value="NZ_JAFKPM010000002.1"/>
</dbReference>
<protein>
    <submittedName>
        <fullName evidence="2">Uncharacterized protein</fullName>
    </submittedName>
</protein>
<evidence type="ECO:0000256" key="1">
    <source>
        <dbReference type="SAM" id="MobiDB-lite"/>
    </source>
</evidence>
<comment type="caution">
    <text evidence="2">The sequence shown here is derived from an EMBL/GenBank/DDBJ whole genome shotgun (WGS) entry which is preliminary data.</text>
</comment>
<feature type="compositionally biased region" description="Basic and acidic residues" evidence="1">
    <location>
        <begin position="83"/>
        <end position="94"/>
    </location>
</feature>
<reference evidence="2 3" key="1">
    <citation type="submission" date="2018-08" db="EMBL/GenBank/DDBJ databases">
        <title>A genome reference for cultivated species of the human gut microbiota.</title>
        <authorList>
            <person name="Zou Y."/>
            <person name="Xue W."/>
            <person name="Luo G."/>
        </authorList>
    </citation>
    <scope>NUCLEOTIDE SEQUENCE [LARGE SCALE GENOMIC DNA]</scope>
    <source>
        <strain evidence="2 3">AF14-26</strain>
    </source>
</reference>
<evidence type="ECO:0000313" key="3">
    <source>
        <dbReference type="Proteomes" id="UP000286270"/>
    </source>
</evidence>